<dbReference type="EMBL" id="CM042883">
    <property type="protein sequence ID" value="KAI4376577.1"/>
    <property type="molecule type" value="Genomic_DNA"/>
</dbReference>
<name>A0ACB9RDR1_9MYRT</name>
<gene>
    <name evidence="1" type="ORF">MLD38_014323</name>
</gene>
<keyword evidence="2" id="KW-1185">Reference proteome</keyword>
<dbReference type="Proteomes" id="UP001057402">
    <property type="component" value="Chromosome 4"/>
</dbReference>
<comment type="caution">
    <text evidence="1">The sequence shown here is derived from an EMBL/GenBank/DDBJ whole genome shotgun (WGS) entry which is preliminary data.</text>
</comment>
<sequence length="89" mass="9710">MRWPHMDLPMTPVPIQPIRVVAGEIGSRVDGDTAAAADMARGRMARRIDERAIRASVGDDNGISPYHNRAALIVRLLSPDSGKIPKPEK</sequence>
<evidence type="ECO:0000313" key="1">
    <source>
        <dbReference type="EMBL" id="KAI4376577.1"/>
    </source>
</evidence>
<organism evidence="1 2">
    <name type="scientific">Melastoma candidum</name>
    <dbReference type="NCBI Taxonomy" id="119954"/>
    <lineage>
        <taxon>Eukaryota</taxon>
        <taxon>Viridiplantae</taxon>
        <taxon>Streptophyta</taxon>
        <taxon>Embryophyta</taxon>
        <taxon>Tracheophyta</taxon>
        <taxon>Spermatophyta</taxon>
        <taxon>Magnoliopsida</taxon>
        <taxon>eudicotyledons</taxon>
        <taxon>Gunneridae</taxon>
        <taxon>Pentapetalae</taxon>
        <taxon>rosids</taxon>
        <taxon>malvids</taxon>
        <taxon>Myrtales</taxon>
        <taxon>Melastomataceae</taxon>
        <taxon>Melastomatoideae</taxon>
        <taxon>Melastomateae</taxon>
        <taxon>Melastoma</taxon>
    </lineage>
</organism>
<protein>
    <submittedName>
        <fullName evidence="1">Uncharacterized protein</fullName>
    </submittedName>
</protein>
<accession>A0ACB9RDR1</accession>
<proteinExistence type="predicted"/>
<reference evidence="2" key="1">
    <citation type="journal article" date="2023" name="Front. Plant Sci.">
        <title>Chromosomal-level genome assembly of Melastoma candidum provides insights into trichome evolution.</title>
        <authorList>
            <person name="Zhong Y."/>
            <person name="Wu W."/>
            <person name="Sun C."/>
            <person name="Zou P."/>
            <person name="Liu Y."/>
            <person name="Dai S."/>
            <person name="Zhou R."/>
        </authorList>
    </citation>
    <scope>NUCLEOTIDE SEQUENCE [LARGE SCALE GENOMIC DNA]</scope>
</reference>
<evidence type="ECO:0000313" key="2">
    <source>
        <dbReference type="Proteomes" id="UP001057402"/>
    </source>
</evidence>